<protein>
    <submittedName>
        <fullName evidence="1">Uncharacterized protein</fullName>
    </submittedName>
</protein>
<dbReference type="Proteomes" id="UP000545074">
    <property type="component" value="Unassembled WGS sequence"/>
</dbReference>
<reference evidence="1 2" key="1">
    <citation type="submission" date="2020-07" db="EMBL/GenBank/DDBJ databases">
        <title>Diversity of carbapenemase encoding genes among Pseudomonas putida group clinical isolates in a tertiary Brazilian hospital.</title>
        <authorList>
            <person name="Alberto-Lei F."/>
            <person name="Nodari C.S."/>
            <person name="Streling A.P."/>
            <person name="Paulino J.T."/>
            <person name="Bessa-Neto F.O."/>
            <person name="Cayo R."/>
            <person name="Gales A.C."/>
        </authorList>
    </citation>
    <scope>NUCLEOTIDE SEQUENCE [LARGE SCALE GENOMIC DNA]</scope>
    <source>
        <strain evidence="1 2">12815</strain>
    </source>
</reference>
<name>A0A7W2KD60_9PSED</name>
<proteinExistence type="predicted"/>
<sequence>MTEQRVIDAINSHGDDIKTISCIIAGLLQQLRESQGAEGIESARQFALAVAQQMGQGGATAPDVDRINLVFNQHK</sequence>
<accession>A0A7W2KD60</accession>
<evidence type="ECO:0000313" key="2">
    <source>
        <dbReference type="Proteomes" id="UP000545074"/>
    </source>
</evidence>
<dbReference type="EMBL" id="JACGCX010000002">
    <property type="protein sequence ID" value="MBA6096330.1"/>
    <property type="molecule type" value="Genomic_DNA"/>
</dbReference>
<dbReference type="RefSeq" id="WP_140174306.1">
    <property type="nucleotide sequence ID" value="NZ_JACGCX010000002.1"/>
</dbReference>
<gene>
    <name evidence="1" type="ORF">H4C80_04115</name>
</gene>
<organism evidence="1 2">
    <name type="scientific">Pseudomonas juntendi</name>
    <dbReference type="NCBI Taxonomy" id="2666183"/>
    <lineage>
        <taxon>Bacteria</taxon>
        <taxon>Pseudomonadati</taxon>
        <taxon>Pseudomonadota</taxon>
        <taxon>Gammaproteobacteria</taxon>
        <taxon>Pseudomonadales</taxon>
        <taxon>Pseudomonadaceae</taxon>
        <taxon>Pseudomonas</taxon>
    </lineage>
</organism>
<comment type="caution">
    <text evidence="1">The sequence shown here is derived from an EMBL/GenBank/DDBJ whole genome shotgun (WGS) entry which is preliminary data.</text>
</comment>
<evidence type="ECO:0000313" key="1">
    <source>
        <dbReference type="EMBL" id="MBA6096330.1"/>
    </source>
</evidence>
<dbReference type="AlphaFoldDB" id="A0A7W2KD60"/>